<reference evidence="4 5" key="1">
    <citation type="submission" date="2016-10" db="EMBL/GenBank/DDBJ databases">
        <authorList>
            <person name="de Groot N.N."/>
        </authorList>
    </citation>
    <scope>NUCLEOTIDE SEQUENCE [LARGE SCALE GENOMIC DNA]</scope>
    <source>
        <strain evidence="4 5">DSM 15269</strain>
    </source>
</reference>
<evidence type="ECO:0000313" key="4">
    <source>
        <dbReference type="EMBL" id="SDO08591.1"/>
    </source>
</evidence>
<evidence type="ECO:0000256" key="2">
    <source>
        <dbReference type="PROSITE-ProRule" id="PRU00703"/>
    </source>
</evidence>
<dbReference type="Proteomes" id="UP000199602">
    <property type="component" value="Unassembled WGS sequence"/>
</dbReference>
<accession>A0A1H0GPE4</accession>
<organism evidence="4 5">
    <name type="scientific">Desulfonauticus submarinus</name>
    <dbReference type="NCBI Taxonomy" id="206665"/>
    <lineage>
        <taxon>Bacteria</taxon>
        <taxon>Pseudomonadati</taxon>
        <taxon>Thermodesulfobacteriota</taxon>
        <taxon>Desulfovibrionia</taxon>
        <taxon>Desulfovibrionales</taxon>
        <taxon>Desulfonauticaceae</taxon>
        <taxon>Desulfonauticus</taxon>
    </lineage>
</organism>
<proteinExistence type="predicted"/>
<dbReference type="CDD" id="cd04584">
    <property type="entry name" value="CBS_pair_AcuB_like"/>
    <property type="match status" value="1"/>
</dbReference>
<evidence type="ECO:0000256" key="1">
    <source>
        <dbReference type="ARBA" id="ARBA00023122"/>
    </source>
</evidence>
<dbReference type="Pfam" id="PF00571">
    <property type="entry name" value="CBS"/>
    <property type="match status" value="2"/>
</dbReference>
<dbReference type="PANTHER" id="PTHR43080">
    <property type="entry name" value="CBS DOMAIN-CONTAINING PROTEIN CBSX3, MITOCHONDRIAL"/>
    <property type="match status" value="1"/>
</dbReference>
<sequence>MLKVADLMSKDVFTLKFSDTIAHAKSLMNLARIRHIPIVDGKNNFVGLITHRDILAATISKLAEIDEKTQAELDASIPICEIMRKDITTVPPDMPLKEAAQILVNHKYGCLPVLKDNKLVGILTEADFLNLTISLLSALEQEISLGSTSPRHTR</sequence>
<dbReference type="EMBL" id="FNIN01000021">
    <property type="protein sequence ID" value="SDO08591.1"/>
    <property type="molecule type" value="Genomic_DNA"/>
</dbReference>
<dbReference type="PANTHER" id="PTHR43080:SF2">
    <property type="entry name" value="CBS DOMAIN-CONTAINING PROTEIN"/>
    <property type="match status" value="1"/>
</dbReference>
<protein>
    <submittedName>
        <fullName evidence="4">CBS domain-containing membrane protein</fullName>
    </submittedName>
</protein>
<gene>
    <name evidence="4" type="ORF">SAMN04488516_12110</name>
</gene>
<dbReference type="AlphaFoldDB" id="A0A1H0GPE4"/>
<dbReference type="InterPro" id="IPR051257">
    <property type="entry name" value="Diverse_CBS-Domain"/>
</dbReference>
<evidence type="ECO:0000259" key="3">
    <source>
        <dbReference type="PROSITE" id="PS51371"/>
    </source>
</evidence>
<feature type="domain" description="CBS" evidence="3">
    <location>
        <begin position="8"/>
        <end position="64"/>
    </location>
</feature>
<keyword evidence="5" id="KW-1185">Reference proteome</keyword>
<evidence type="ECO:0000313" key="5">
    <source>
        <dbReference type="Proteomes" id="UP000199602"/>
    </source>
</evidence>
<dbReference type="InterPro" id="IPR000644">
    <property type="entry name" value="CBS_dom"/>
</dbReference>
<dbReference type="SUPFAM" id="SSF54631">
    <property type="entry name" value="CBS-domain pair"/>
    <property type="match status" value="1"/>
</dbReference>
<feature type="domain" description="CBS" evidence="3">
    <location>
        <begin position="83"/>
        <end position="139"/>
    </location>
</feature>
<dbReference type="STRING" id="206665.SAMN04488516_12110"/>
<dbReference type="InterPro" id="IPR046342">
    <property type="entry name" value="CBS_dom_sf"/>
</dbReference>
<dbReference type="RefSeq" id="WP_092066744.1">
    <property type="nucleotide sequence ID" value="NZ_FNIN01000021.1"/>
</dbReference>
<dbReference type="SMART" id="SM00116">
    <property type="entry name" value="CBS"/>
    <property type="match status" value="2"/>
</dbReference>
<keyword evidence="1 2" id="KW-0129">CBS domain</keyword>
<dbReference type="OrthoDB" id="5453522at2"/>
<dbReference type="Gene3D" id="3.10.580.10">
    <property type="entry name" value="CBS-domain"/>
    <property type="match status" value="1"/>
</dbReference>
<name>A0A1H0GPE4_9BACT</name>
<dbReference type="PROSITE" id="PS51371">
    <property type="entry name" value="CBS"/>
    <property type="match status" value="2"/>
</dbReference>